<evidence type="ECO:0000313" key="1">
    <source>
        <dbReference type="EMBL" id="TLU66180.1"/>
    </source>
</evidence>
<comment type="caution">
    <text evidence="1">The sequence shown here is derived from an EMBL/GenBank/DDBJ whole genome shotgun (WGS) entry which is preliminary data.</text>
</comment>
<evidence type="ECO:0008006" key="3">
    <source>
        <dbReference type="Google" id="ProtNLM"/>
    </source>
</evidence>
<evidence type="ECO:0000313" key="2">
    <source>
        <dbReference type="Proteomes" id="UP000307790"/>
    </source>
</evidence>
<dbReference type="EMBL" id="VCBC01000005">
    <property type="protein sequence ID" value="TLU66180.1"/>
    <property type="molecule type" value="Genomic_DNA"/>
</dbReference>
<name>A0A5R9IKX8_9GAMM</name>
<protein>
    <recommendedName>
        <fullName evidence="3">Nuclear transport factor 2 family protein</fullName>
    </recommendedName>
</protein>
<reference evidence="1 2" key="1">
    <citation type="submission" date="2019-05" db="EMBL/GenBank/DDBJ databases">
        <title>Genome sequences of Thalassotalea litorea 1K03283.</title>
        <authorList>
            <person name="Zhang D."/>
        </authorList>
    </citation>
    <scope>NUCLEOTIDE SEQUENCE [LARGE SCALE GENOMIC DNA]</scope>
    <source>
        <strain evidence="1 2">MCCC 1K03283</strain>
    </source>
</reference>
<organism evidence="1 2">
    <name type="scientific">Thalassotalea litorea</name>
    <dbReference type="NCBI Taxonomy" id="2020715"/>
    <lineage>
        <taxon>Bacteria</taxon>
        <taxon>Pseudomonadati</taxon>
        <taxon>Pseudomonadota</taxon>
        <taxon>Gammaproteobacteria</taxon>
        <taxon>Alteromonadales</taxon>
        <taxon>Colwelliaceae</taxon>
        <taxon>Thalassotalea</taxon>
    </lineage>
</organism>
<accession>A0A5R9IKX8</accession>
<dbReference type="Proteomes" id="UP000307790">
    <property type="component" value="Unassembled WGS sequence"/>
</dbReference>
<dbReference type="AlphaFoldDB" id="A0A5R9IKX8"/>
<gene>
    <name evidence="1" type="ORF">FE810_05525</name>
</gene>
<dbReference type="RefSeq" id="WP_138319056.1">
    <property type="nucleotide sequence ID" value="NZ_VCBC01000005.1"/>
</dbReference>
<proteinExistence type="predicted"/>
<keyword evidence="2" id="KW-1185">Reference proteome</keyword>
<dbReference type="OrthoDB" id="9853694at2"/>
<sequence length="139" mass="15925">MACLCSSYGRAETITETSLKAFSYHLQELSYQSPDYLYPFLADDLIVEINLGSNAQGVSMVFNKSEYMARLKKKYPAKSYKENLKYLDVRSYDHVVTSPSSGRFSIVTYSRATRVKTWGVYDIEQQGDKLKIVKITEDM</sequence>